<sequence>MRLMRRASTKPELLIRRELHRRGLRFRVNHPALPGRPDIAFTRARLAVFVDGCFWHRCPQHGVMPKNNREWWEAKLRRNVERDREKDAALSRLGWQVRHFWEHEDPAAVAEEIERTWRHLRTTPTVVSKTAT</sequence>
<evidence type="ECO:0000256" key="4">
    <source>
        <dbReference type="ARBA" id="ARBA00022801"/>
    </source>
</evidence>
<dbReference type="REBASE" id="157964">
    <property type="entry name" value="V.Mpu43821ORF5542P"/>
</dbReference>
<keyword evidence="2 7" id="KW-0255">Endonuclease</keyword>
<evidence type="ECO:0000256" key="2">
    <source>
        <dbReference type="ARBA" id="ARBA00022759"/>
    </source>
</evidence>
<evidence type="ECO:0000256" key="1">
    <source>
        <dbReference type="ARBA" id="ARBA00022722"/>
    </source>
</evidence>
<evidence type="ECO:0000256" key="3">
    <source>
        <dbReference type="ARBA" id="ARBA00022763"/>
    </source>
</evidence>
<keyword evidence="5" id="KW-0234">DNA repair</keyword>
<evidence type="ECO:0000313" key="8">
    <source>
        <dbReference type="Proteomes" id="UP000198228"/>
    </source>
</evidence>
<name>A0A1C5A8R7_9ACTN</name>
<evidence type="ECO:0000313" key="7">
    <source>
        <dbReference type="EMBL" id="SCF41481.1"/>
    </source>
</evidence>
<keyword evidence="1" id="KW-0540">Nuclease</keyword>
<protein>
    <submittedName>
        <fullName evidence="7">T/G mismatch-specific endonuclease</fullName>
    </submittedName>
</protein>
<dbReference type="InterPro" id="IPR011335">
    <property type="entry name" value="Restrct_endonuc-II-like"/>
</dbReference>
<dbReference type="CDD" id="cd00221">
    <property type="entry name" value="Vsr"/>
    <property type="match status" value="1"/>
</dbReference>
<reference evidence="7 8" key="1">
    <citation type="submission" date="2016-06" db="EMBL/GenBank/DDBJ databases">
        <authorList>
            <person name="Kjaerup R.B."/>
            <person name="Dalgaard T.S."/>
            <person name="Juul-Madsen H.R."/>
        </authorList>
    </citation>
    <scope>NUCLEOTIDE SEQUENCE [LARGE SCALE GENOMIC DNA]</scope>
    <source>
        <strain evidence="7 8">DSM 43821</strain>
    </source>
</reference>
<evidence type="ECO:0000256" key="5">
    <source>
        <dbReference type="ARBA" id="ARBA00023204"/>
    </source>
</evidence>
<dbReference type="EMBL" id="LT607410">
    <property type="protein sequence ID" value="SCF41481.1"/>
    <property type="molecule type" value="Genomic_DNA"/>
</dbReference>
<dbReference type="Gene3D" id="3.40.960.10">
    <property type="entry name" value="VSR Endonuclease"/>
    <property type="match status" value="1"/>
</dbReference>
<dbReference type="SUPFAM" id="SSF52980">
    <property type="entry name" value="Restriction endonuclease-like"/>
    <property type="match status" value="1"/>
</dbReference>
<comment type="similarity">
    <text evidence="6">Belongs to the Vsr family.</text>
</comment>
<accession>A0A1C5A8R7</accession>
<dbReference type="Proteomes" id="UP000198228">
    <property type="component" value="Chromosome I"/>
</dbReference>
<dbReference type="NCBIfam" id="TIGR00632">
    <property type="entry name" value="vsr"/>
    <property type="match status" value="1"/>
</dbReference>
<dbReference type="GO" id="GO:0006298">
    <property type="term" value="P:mismatch repair"/>
    <property type="evidence" value="ECO:0007669"/>
    <property type="project" value="InterPro"/>
</dbReference>
<dbReference type="GO" id="GO:0016787">
    <property type="term" value="F:hydrolase activity"/>
    <property type="evidence" value="ECO:0007669"/>
    <property type="project" value="UniProtKB-KW"/>
</dbReference>
<organism evidence="7 8">
    <name type="scientific">Micromonospora purpureochromogenes</name>
    <dbReference type="NCBI Taxonomy" id="47872"/>
    <lineage>
        <taxon>Bacteria</taxon>
        <taxon>Bacillati</taxon>
        <taxon>Actinomycetota</taxon>
        <taxon>Actinomycetes</taxon>
        <taxon>Micromonosporales</taxon>
        <taxon>Micromonosporaceae</taxon>
        <taxon>Micromonospora</taxon>
    </lineage>
</organism>
<evidence type="ECO:0000256" key="6">
    <source>
        <dbReference type="ARBA" id="ARBA00029466"/>
    </source>
</evidence>
<dbReference type="AlphaFoldDB" id="A0A1C5A8R7"/>
<keyword evidence="4" id="KW-0378">Hydrolase</keyword>
<proteinExistence type="inferred from homology"/>
<dbReference type="InterPro" id="IPR004603">
    <property type="entry name" value="DNA_mismatch_endonuc_vsr"/>
</dbReference>
<keyword evidence="3" id="KW-0227">DNA damage</keyword>
<dbReference type="GO" id="GO:0004519">
    <property type="term" value="F:endonuclease activity"/>
    <property type="evidence" value="ECO:0007669"/>
    <property type="project" value="UniProtKB-KW"/>
</dbReference>
<gene>
    <name evidence="7" type="ORF">GA0074696_5540</name>
</gene>
<dbReference type="RefSeq" id="WP_197700787.1">
    <property type="nucleotide sequence ID" value="NZ_LT607410.1"/>
</dbReference>
<dbReference type="Pfam" id="PF03852">
    <property type="entry name" value="Vsr"/>
    <property type="match status" value="1"/>
</dbReference>